<dbReference type="GO" id="GO:0051213">
    <property type="term" value="F:dioxygenase activity"/>
    <property type="evidence" value="ECO:0007669"/>
    <property type="project" value="UniProtKB-KW"/>
</dbReference>
<keyword evidence="2" id="KW-0223">Dioxygenase</keyword>
<evidence type="ECO:0000256" key="1">
    <source>
        <dbReference type="SAM" id="MobiDB-lite"/>
    </source>
</evidence>
<sequence length="190" mass="20874">MEEGGVRESCSTALMPPNPAGGRDALQWLERRPLQRPLSNLQLGSTQRGHLGSTAGVWCTHLSALPSWACSPSNTTAFVVVVTLDALHDGASRVRSHYCRALMSPYESLGSLSNLTIFPMDTGILALHRLVLLNLFHPGTHLVGTYPPPTFSDMERAGWYHDPLTPVCNPAWGPYLRQLQSTHPLRQLAR</sequence>
<gene>
    <name evidence="2" type="ORF">DR999_PMT22429</name>
</gene>
<evidence type="ECO:0000313" key="3">
    <source>
        <dbReference type="Proteomes" id="UP000297703"/>
    </source>
</evidence>
<evidence type="ECO:0000313" key="2">
    <source>
        <dbReference type="EMBL" id="TFJ95856.1"/>
    </source>
</evidence>
<reference evidence="2 3" key="2">
    <citation type="submission" date="2019-04" db="EMBL/GenBank/DDBJ databases">
        <title>The genome sequence of big-headed turtle.</title>
        <authorList>
            <person name="Gong S."/>
        </authorList>
    </citation>
    <scope>NUCLEOTIDE SEQUENCE [LARGE SCALE GENOMIC DNA]</scope>
    <source>
        <strain evidence="2">DO16091913</strain>
        <tissue evidence="2">Muscle</tissue>
    </source>
</reference>
<accession>A0A4D9DEG1</accession>
<reference evidence="2 3" key="1">
    <citation type="submission" date="2019-04" db="EMBL/GenBank/DDBJ databases">
        <title>Draft genome of the big-headed turtle Platysternon megacephalum.</title>
        <authorList>
            <person name="Gong S."/>
        </authorList>
    </citation>
    <scope>NUCLEOTIDE SEQUENCE [LARGE SCALE GENOMIC DNA]</scope>
    <source>
        <strain evidence="2">DO16091913</strain>
        <tissue evidence="2">Muscle</tissue>
    </source>
</reference>
<protein>
    <submittedName>
        <fullName evidence="2">Procollagen-lysine,2-oxoglutarate 5-dioxygenase 3</fullName>
    </submittedName>
</protein>
<keyword evidence="3" id="KW-1185">Reference proteome</keyword>
<dbReference type="EMBL" id="QXTE01001113">
    <property type="protein sequence ID" value="TFJ95856.1"/>
    <property type="molecule type" value="Genomic_DNA"/>
</dbReference>
<proteinExistence type="predicted"/>
<feature type="region of interest" description="Disordered" evidence="1">
    <location>
        <begin position="1"/>
        <end position="24"/>
    </location>
</feature>
<keyword evidence="2" id="KW-0560">Oxidoreductase</keyword>
<name>A0A4D9DEG1_9SAUR</name>
<organism evidence="2 3">
    <name type="scientific">Platysternon megacephalum</name>
    <name type="common">big-headed turtle</name>
    <dbReference type="NCBI Taxonomy" id="55544"/>
    <lineage>
        <taxon>Eukaryota</taxon>
        <taxon>Metazoa</taxon>
        <taxon>Chordata</taxon>
        <taxon>Craniata</taxon>
        <taxon>Vertebrata</taxon>
        <taxon>Euteleostomi</taxon>
        <taxon>Archelosauria</taxon>
        <taxon>Testudinata</taxon>
        <taxon>Testudines</taxon>
        <taxon>Cryptodira</taxon>
        <taxon>Durocryptodira</taxon>
        <taxon>Testudinoidea</taxon>
        <taxon>Platysternidae</taxon>
        <taxon>Platysternon</taxon>
    </lineage>
</organism>
<dbReference type="Proteomes" id="UP000297703">
    <property type="component" value="Unassembled WGS sequence"/>
</dbReference>
<comment type="caution">
    <text evidence="2">The sequence shown here is derived from an EMBL/GenBank/DDBJ whole genome shotgun (WGS) entry which is preliminary data.</text>
</comment>
<dbReference type="AlphaFoldDB" id="A0A4D9DEG1"/>